<proteinExistence type="predicted"/>
<evidence type="ECO:0000313" key="2">
    <source>
        <dbReference type="Proteomes" id="UP001434883"/>
    </source>
</evidence>
<accession>A0ABV0Q972</accession>
<keyword evidence="2" id="KW-1185">Reference proteome</keyword>
<sequence>MQIGDPWKEFFKFKISLSRLTELELCCKEEWRKSLASRFAELVETKLGAWERWFYKSKLPGGPNTNEHYTSQIFICKKKSKTNKNLNYHHSPECLGSDFR</sequence>
<gene>
    <name evidence="1" type="ORF">XENOCAPTIV_006180</name>
</gene>
<organism evidence="1 2">
    <name type="scientific">Xenoophorus captivus</name>
    <dbReference type="NCBI Taxonomy" id="1517983"/>
    <lineage>
        <taxon>Eukaryota</taxon>
        <taxon>Metazoa</taxon>
        <taxon>Chordata</taxon>
        <taxon>Craniata</taxon>
        <taxon>Vertebrata</taxon>
        <taxon>Euteleostomi</taxon>
        <taxon>Actinopterygii</taxon>
        <taxon>Neopterygii</taxon>
        <taxon>Teleostei</taxon>
        <taxon>Neoteleostei</taxon>
        <taxon>Acanthomorphata</taxon>
        <taxon>Ovalentaria</taxon>
        <taxon>Atherinomorphae</taxon>
        <taxon>Cyprinodontiformes</taxon>
        <taxon>Goodeidae</taxon>
        <taxon>Xenoophorus</taxon>
    </lineage>
</organism>
<comment type="caution">
    <text evidence="1">The sequence shown here is derived from an EMBL/GenBank/DDBJ whole genome shotgun (WGS) entry which is preliminary data.</text>
</comment>
<dbReference type="EMBL" id="JAHRIN010001681">
    <property type="protein sequence ID" value="MEQ2192043.1"/>
    <property type="molecule type" value="Genomic_DNA"/>
</dbReference>
<name>A0ABV0Q972_9TELE</name>
<dbReference type="Proteomes" id="UP001434883">
    <property type="component" value="Unassembled WGS sequence"/>
</dbReference>
<reference evidence="1 2" key="1">
    <citation type="submission" date="2021-06" db="EMBL/GenBank/DDBJ databases">
        <authorList>
            <person name="Palmer J.M."/>
        </authorList>
    </citation>
    <scope>NUCLEOTIDE SEQUENCE [LARGE SCALE GENOMIC DNA]</scope>
    <source>
        <strain evidence="1 2">XC_2019</strain>
        <tissue evidence="1">Muscle</tissue>
    </source>
</reference>
<protein>
    <submittedName>
        <fullName evidence="1">Uncharacterized protein</fullName>
    </submittedName>
</protein>
<evidence type="ECO:0000313" key="1">
    <source>
        <dbReference type="EMBL" id="MEQ2192043.1"/>
    </source>
</evidence>